<dbReference type="GO" id="GO:0016757">
    <property type="term" value="F:glycosyltransferase activity"/>
    <property type="evidence" value="ECO:0007669"/>
    <property type="project" value="InterPro"/>
</dbReference>
<feature type="domain" description="Glycosyltransferase subfamily 4-like N-terminal" evidence="2">
    <location>
        <begin position="55"/>
        <end position="175"/>
    </location>
</feature>
<dbReference type="GO" id="GO:1901135">
    <property type="term" value="P:carbohydrate derivative metabolic process"/>
    <property type="evidence" value="ECO:0007669"/>
    <property type="project" value="UniProtKB-ARBA"/>
</dbReference>
<evidence type="ECO:0000259" key="1">
    <source>
        <dbReference type="Pfam" id="PF00534"/>
    </source>
</evidence>
<dbReference type="Gene3D" id="3.40.50.2000">
    <property type="entry name" value="Glycogen Phosphorylase B"/>
    <property type="match status" value="2"/>
</dbReference>
<gene>
    <name evidence="3" type="ORF">SAMN05216381_2648</name>
</gene>
<dbReference type="SUPFAM" id="SSF53756">
    <property type="entry name" value="UDP-Glycosyltransferase/glycogen phosphorylase"/>
    <property type="match status" value="1"/>
</dbReference>
<dbReference type="STRING" id="640205.SAMN05216381_2648"/>
<reference evidence="3 4" key="1">
    <citation type="submission" date="2016-10" db="EMBL/GenBank/DDBJ databases">
        <authorList>
            <person name="de Groot N.N."/>
        </authorList>
    </citation>
    <scope>NUCLEOTIDE SEQUENCE [LARGE SCALE GENOMIC DNA]</scope>
    <source>
        <strain evidence="3 4">LMG 25475</strain>
    </source>
</reference>
<dbReference type="InterPro" id="IPR028098">
    <property type="entry name" value="Glyco_trans_4-like_N"/>
</dbReference>
<dbReference type="Pfam" id="PF13439">
    <property type="entry name" value="Glyco_transf_4"/>
    <property type="match status" value="1"/>
</dbReference>
<evidence type="ECO:0000259" key="2">
    <source>
        <dbReference type="Pfam" id="PF13439"/>
    </source>
</evidence>
<evidence type="ECO:0000313" key="3">
    <source>
        <dbReference type="EMBL" id="SDF88911.1"/>
    </source>
</evidence>
<protein>
    <submittedName>
        <fullName evidence="3">Glycosyltransferase involved in cell wall bisynthesis</fullName>
    </submittedName>
</protein>
<dbReference type="Pfam" id="PF00534">
    <property type="entry name" value="Glycos_transf_1"/>
    <property type="match status" value="1"/>
</dbReference>
<sequence length="375" mass="41696">MNTNNMSQAWVLQICHGYDGPFLDCARQYAVLFADSPYKVMTVYLSGKYDAQVEAGSASDEVVFLEYSSKALRGLKLGAIRAIRRIASERNFTLCIAHRFKPTYIACLATRVPVIGVNHAFGVYHRRFRQWFANAFSKRLMLLGVSNAVRDDLRASLPAWPEARIETLYNRIDIETLKAQQVTREDAREYLGLPQDVWVVGNVGRLHPDKDQETLIRGFAKALPDLPAGSLLVIVGRGRLEARLRALTEELGVGHAVRLLGQIPNAKYYFKAFDVFALTSDHEPFGMVLLEAMVAGVPLICSDCGGGREVVDSVGILFPQGQIDALSQKVAAVCTSADGELKNYRSSMIARLNDQFSDQAVESRFWSLPFLSRLS</sequence>
<keyword evidence="3" id="KW-0808">Transferase</keyword>
<dbReference type="OrthoDB" id="9802525at2"/>
<name>A0A1G7PRR3_9GAMM</name>
<proteinExistence type="predicted"/>
<dbReference type="CDD" id="cd03811">
    <property type="entry name" value="GT4_GT28_WabH-like"/>
    <property type="match status" value="1"/>
</dbReference>
<dbReference type="Proteomes" id="UP000243378">
    <property type="component" value="Unassembled WGS sequence"/>
</dbReference>
<organism evidence="3 4">
    <name type="scientific">Phytopseudomonas seleniipraecipitans</name>
    <dbReference type="NCBI Taxonomy" id="640205"/>
    <lineage>
        <taxon>Bacteria</taxon>
        <taxon>Pseudomonadati</taxon>
        <taxon>Pseudomonadota</taxon>
        <taxon>Gammaproteobacteria</taxon>
        <taxon>Pseudomonadales</taxon>
        <taxon>Pseudomonadaceae</taxon>
        <taxon>Phytopseudomonas</taxon>
    </lineage>
</organism>
<accession>A0A1G7PRR3</accession>
<evidence type="ECO:0000313" key="4">
    <source>
        <dbReference type="Proteomes" id="UP000243378"/>
    </source>
</evidence>
<dbReference type="InterPro" id="IPR001296">
    <property type="entry name" value="Glyco_trans_1"/>
</dbReference>
<dbReference type="PANTHER" id="PTHR12526:SF637">
    <property type="entry name" value="GLYCOSYLTRANSFERASE EPSF-RELATED"/>
    <property type="match status" value="1"/>
</dbReference>
<dbReference type="EMBL" id="FNBM01000005">
    <property type="protein sequence ID" value="SDF88911.1"/>
    <property type="molecule type" value="Genomic_DNA"/>
</dbReference>
<dbReference type="AlphaFoldDB" id="A0A1G7PRR3"/>
<feature type="domain" description="Glycosyl transferase family 1" evidence="1">
    <location>
        <begin position="184"/>
        <end position="337"/>
    </location>
</feature>
<dbReference type="PANTHER" id="PTHR12526">
    <property type="entry name" value="GLYCOSYLTRANSFERASE"/>
    <property type="match status" value="1"/>
</dbReference>